<keyword evidence="4" id="KW-0176">Collagen</keyword>
<name>A0A559J030_9BACL</name>
<dbReference type="PANTHER" id="PTHR15427:SF33">
    <property type="entry name" value="COLLAGEN IV NC1 DOMAIN-CONTAINING PROTEIN"/>
    <property type="match status" value="1"/>
</dbReference>
<proteinExistence type="predicted"/>
<keyword evidence="2" id="KW-0964">Secreted</keyword>
<dbReference type="AlphaFoldDB" id="A0A559J030"/>
<evidence type="ECO:0000256" key="1">
    <source>
        <dbReference type="ARBA" id="ARBA00004613"/>
    </source>
</evidence>
<evidence type="ECO:0000256" key="2">
    <source>
        <dbReference type="ARBA" id="ARBA00022525"/>
    </source>
</evidence>
<comment type="subcellular location">
    <subcellularLocation>
        <location evidence="1">Secreted</location>
    </subcellularLocation>
</comment>
<feature type="region of interest" description="Disordered" evidence="3">
    <location>
        <begin position="195"/>
        <end position="215"/>
    </location>
</feature>
<dbReference type="NCBIfam" id="NF033172">
    <property type="entry name" value="N_to_GlyXaaXaa"/>
    <property type="match status" value="1"/>
</dbReference>
<dbReference type="Pfam" id="PF01391">
    <property type="entry name" value="Collagen"/>
    <property type="match status" value="1"/>
</dbReference>
<dbReference type="OrthoDB" id="2667270at2"/>
<reference evidence="4 5" key="1">
    <citation type="submission" date="2019-07" db="EMBL/GenBank/DDBJ databases">
        <authorList>
            <person name="Kim J."/>
        </authorList>
    </citation>
    <scope>NUCLEOTIDE SEQUENCE [LARGE SCALE GENOMIC DNA]</scope>
    <source>
        <strain evidence="4 5">N4</strain>
    </source>
</reference>
<gene>
    <name evidence="4" type="ORF">FPZ44_09225</name>
</gene>
<evidence type="ECO:0000256" key="3">
    <source>
        <dbReference type="SAM" id="MobiDB-lite"/>
    </source>
</evidence>
<feature type="region of interest" description="Disordered" evidence="3">
    <location>
        <begin position="240"/>
        <end position="260"/>
    </location>
</feature>
<dbReference type="PANTHER" id="PTHR15427">
    <property type="entry name" value="EMILIN ELASTIN MICROFIBRIL INTERFACE-LOCATED PROTEIN ELASTIN MICROFIBRIL INTERFACER"/>
    <property type="match status" value="1"/>
</dbReference>
<sequence length="410" mass="42584">MLRLSKKKEEKQLPHRSDKQANVKALKKLVKKGFRHGSTLSSKHHKHNGKKIFICSPKRPFVLTPLQTATFISFIQNINTFTIQVLANPNAQNIQQLRDQLNELARFIEAVRIPFVLKVEINATINTILSLIVQTPFPTEAVAAQIQNLQNLLLALAFSLQSANQAIINALQIAITALSQSIAAIEAQPGARGATGITGPTGATGTQGIQGAQGTQGLIGPTGAMGLQGIPGLIGPTGDTGLQGLQGPVGPTGATGSQGIQGLVGPTGPTGPNPPIAVADISSNTTQVIPNNGAVNLSTYTQIIGVTFNGTDTLTVPTTGLYFISYDISLDPGNVGASSFGVSVNGLAPNIDSNIATTINQHLSNSGILGVTAGTTVRLINTSGVARTISTPLANAQSARLAIYLVRTLP</sequence>
<dbReference type="EMBL" id="VNJK01000001">
    <property type="protein sequence ID" value="TVX93221.1"/>
    <property type="molecule type" value="Genomic_DNA"/>
</dbReference>
<protein>
    <submittedName>
        <fullName evidence="4">Collagen-like protein</fullName>
    </submittedName>
</protein>
<dbReference type="Proteomes" id="UP000318102">
    <property type="component" value="Unassembled WGS sequence"/>
</dbReference>
<comment type="caution">
    <text evidence="4">The sequence shown here is derived from an EMBL/GenBank/DDBJ whole genome shotgun (WGS) entry which is preliminary data.</text>
</comment>
<organism evidence="4 5">
    <name type="scientific">Paenibacillus agilis</name>
    <dbReference type="NCBI Taxonomy" id="3020863"/>
    <lineage>
        <taxon>Bacteria</taxon>
        <taxon>Bacillati</taxon>
        <taxon>Bacillota</taxon>
        <taxon>Bacilli</taxon>
        <taxon>Bacillales</taxon>
        <taxon>Paenibacillaceae</taxon>
        <taxon>Paenibacillus</taxon>
    </lineage>
</organism>
<keyword evidence="5" id="KW-1185">Reference proteome</keyword>
<dbReference type="InterPro" id="IPR008160">
    <property type="entry name" value="Collagen"/>
</dbReference>
<dbReference type="Gene3D" id="2.60.120.40">
    <property type="match status" value="1"/>
</dbReference>
<dbReference type="InterPro" id="IPR008983">
    <property type="entry name" value="Tumour_necrosis_fac-like_dom"/>
</dbReference>
<evidence type="ECO:0000313" key="5">
    <source>
        <dbReference type="Proteomes" id="UP000318102"/>
    </source>
</evidence>
<evidence type="ECO:0000313" key="4">
    <source>
        <dbReference type="EMBL" id="TVX93221.1"/>
    </source>
</evidence>
<accession>A0A559J030</accession>
<dbReference type="InterPro" id="IPR048009">
    <property type="entry name" value="NGRR_dom"/>
</dbReference>
<dbReference type="InterPro" id="IPR050392">
    <property type="entry name" value="Collagen/C1q_domain"/>
</dbReference>